<organism evidence="1 2">
    <name type="scientific">Rhizorhapis suberifaciens</name>
    <name type="common">corky root of lettuce</name>
    <dbReference type="NCBI Taxonomy" id="13656"/>
    <lineage>
        <taxon>Bacteria</taxon>
        <taxon>Pseudomonadati</taxon>
        <taxon>Pseudomonadota</taxon>
        <taxon>Alphaproteobacteria</taxon>
        <taxon>Sphingomonadales</taxon>
        <taxon>Sphingomonadaceae</taxon>
        <taxon>Rhizorhapis</taxon>
    </lineage>
</organism>
<comment type="caution">
    <text evidence="1">The sequence shown here is derived from an EMBL/GenBank/DDBJ whole genome shotgun (WGS) entry which is preliminary data.</text>
</comment>
<dbReference type="EMBL" id="JACHOV010000006">
    <property type="protein sequence ID" value="MBB4641448.1"/>
    <property type="molecule type" value="Genomic_DNA"/>
</dbReference>
<evidence type="ECO:0000313" key="1">
    <source>
        <dbReference type="EMBL" id="MBB4641448.1"/>
    </source>
</evidence>
<name>A0A840HV99_9SPHN</name>
<dbReference type="Proteomes" id="UP000575068">
    <property type="component" value="Unassembled WGS sequence"/>
</dbReference>
<sequence>MAGQDSPGLAQFRLAPPQPCDNLYYMDWVARHGLRQVEGDHPGWSWRIDPALWQNPEWHDKWDAK</sequence>
<dbReference type="RefSeq" id="WP_184475264.1">
    <property type="nucleotide sequence ID" value="NZ_JACHOV010000006.1"/>
</dbReference>
<keyword evidence="2" id="KW-1185">Reference proteome</keyword>
<proteinExistence type="predicted"/>
<gene>
    <name evidence="1" type="ORF">HNQ99_001757</name>
</gene>
<protein>
    <submittedName>
        <fullName evidence="1">Uncharacterized protein</fullName>
    </submittedName>
</protein>
<evidence type="ECO:0000313" key="2">
    <source>
        <dbReference type="Proteomes" id="UP000575068"/>
    </source>
</evidence>
<reference evidence="1 2" key="1">
    <citation type="submission" date="2020-08" db="EMBL/GenBank/DDBJ databases">
        <title>Genomic Encyclopedia of Type Strains, Phase IV (KMG-IV): sequencing the most valuable type-strain genomes for metagenomic binning, comparative biology and taxonomic classification.</title>
        <authorList>
            <person name="Goeker M."/>
        </authorList>
    </citation>
    <scope>NUCLEOTIDE SEQUENCE [LARGE SCALE GENOMIC DNA]</scope>
    <source>
        <strain evidence="1 2">DSM 7465</strain>
    </source>
</reference>
<dbReference type="AlphaFoldDB" id="A0A840HV99"/>
<accession>A0A840HV99</accession>